<name>A0ABV9NZU7_9FLAO</name>
<keyword evidence="1" id="KW-0472">Membrane</keyword>
<accession>A0ABV9NZU7</accession>
<dbReference type="RefSeq" id="WP_379737304.1">
    <property type="nucleotide sequence ID" value="NZ_JBHSGW010000001.1"/>
</dbReference>
<proteinExistence type="predicted"/>
<organism evidence="2 3">
    <name type="scientific">Flavobacterium ponti</name>
    <dbReference type="NCBI Taxonomy" id="665133"/>
    <lineage>
        <taxon>Bacteria</taxon>
        <taxon>Pseudomonadati</taxon>
        <taxon>Bacteroidota</taxon>
        <taxon>Flavobacteriia</taxon>
        <taxon>Flavobacteriales</taxon>
        <taxon>Flavobacteriaceae</taxon>
        <taxon>Flavobacterium</taxon>
    </lineage>
</organism>
<gene>
    <name evidence="2" type="ORF">ACFO3U_00235</name>
</gene>
<dbReference type="EMBL" id="JBHSGW010000001">
    <property type="protein sequence ID" value="MFC4738411.1"/>
    <property type="molecule type" value="Genomic_DNA"/>
</dbReference>
<sequence length="48" mass="5396">MTLNFIFLGVIGAPQILLVLIIPVGIFLLGYYLGKKSGYIKRVKEEKK</sequence>
<reference evidence="3" key="1">
    <citation type="journal article" date="2019" name="Int. J. Syst. Evol. Microbiol.">
        <title>The Global Catalogue of Microorganisms (GCM) 10K type strain sequencing project: providing services to taxonomists for standard genome sequencing and annotation.</title>
        <authorList>
            <consortium name="The Broad Institute Genomics Platform"/>
            <consortium name="The Broad Institute Genome Sequencing Center for Infectious Disease"/>
            <person name="Wu L."/>
            <person name="Ma J."/>
        </authorList>
    </citation>
    <scope>NUCLEOTIDE SEQUENCE [LARGE SCALE GENOMIC DNA]</scope>
    <source>
        <strain evidence="3">CCUG 50349</strain>
    </source>
</reference>
<evidence type="ECO:0000256" key="1">
    <source>
        <dbReference type="SAM" id="Phobius"/>
    </source>
</evidence>
<evidence type="ECO:0000313" key="3">
    <source>
        <dbReference type="Proteomes" id="UP001595885"/>
    </source>
</evidence>
<feature type="transmembrane region" description="Helical" evidence="1">
    <location>
        <begin position="6"/>
        <end position="34"/>
    </location>
</feature>
<comment type="caution">
    <text evidence="2">The sequence shown here is derived from an EMBL/GenBank/DDBJ whole genome shotgun (WGS) entry which is preliminary data.</text>
</comment>
<dbReference type="Proteomes" id="UP001595885">
    <property type="component" value="Unassembled WGS sequence"/>
</dbReference>
<keyword evidence="3" id="KW-1185">Reference proteome</keyword>
<protein>
    <submittedName>
        <fullName evidence="2">Uncharacterized protein</fullName>
    </submittedName>
</protein>
<keyword evidence="1" id="KW-1133">Transmembrane helix</keyword>
<keyword evidence="1" id="KW-0812">Transmembrane</keyword>
<evidence type="ECO:0000313" key="2">
    <source>
        <dbReference type="EMBL" id="MFC4738411.1"/>
    </source>
</evidence>